<gene>
    <name evidence="5" type="ORF">NA57DRAFT_72140</name>
</gene>
<protein>
    <recommendedName>
        <fullName evidence="4">Terpene synthase</fullName>
        <ecNumber evidence="4">4.2.3.-</ecNumber>
    </recommendedName>
</protein>
<comment type="cofactor">
    <cofactor evidence="1 4">
        <name>Mg(2+)</name>
        <dbReference type="ChEBI" id="CHEBI:18420"/>
    </cofactor>
</comment>
<dbReference type="OrthoDB" id="2861623at2759"/>
<dbReference type="PANTHER" id="PTHR35201:SF4">
    <property type="entry name" value="BETA-PINACENE SYNTHASE-RELATED"/>
    <property type="match status" value="1"/>
</dbReference>
<proteinExistence type="inferred from homology"/>
<dbReference type="SUPFAM" id="SSF48576">
    <property type="entry name" value="Terpenoid synthases"/>
    <property type="match status" value="1"/>
</dbReference>
<accession>A0A9P4ING9</accession>
<dbReference type="InterPro" id="IPR008949">
    <property type="entry name" value="Isoprenoid_synthase_dom_sf"/>
</dbReference>
<evidence type="ECO:0000256" key="4">
    <source>
        <dbReference type="RuleBase" id="RU366034"/>
    </source>
</evidence>
<name>A0A9P4ING9_9PEZI</name>
<dbReference type="GO" id="GO:0010333">
    <property type="term" value="F:terpene synthase activity"/>
    <property type="evidence" value="ECO:0007669"/>
    <property type="project" value="InterPro"/>
</dbReference>
<dbReference type="PANTHER" id="PTHR35201">
    <property type="entry name" value="TERPENE SYNTHASE"/>
    <property type="match status" value="1"/>
</dbReference>
<dbReference type="Gene3D" id="1.10.600.10">
    <property type="entry name" value="Farnesyl Diphosphate Synthase"/>
    <property type="match status" value="1"/>
</dbReference>
<dbReference type="SFLD" id="SFLDS00005">
    <property type="entry name" value="Isoprenoid_Synthase_Type_I"/>
    <property type="match status" value="1"/>
</dbReference>
<comment type="similarity">
    <text evidence="2 4">Belongs to the terpene synthase family.</text>
</comment>
<keyword evidence="3 4" id="KW-0460">Magnesium</keyword>
<keyword evidence="4" id="KW-0479">Metal-binding</keyword>
<evidence type="ECO:0000256" key="2">
    <source>
        <dbReference type="ARBA" id="ARBA00006333"/>
    </source>
</evidence>
<keyword evidence="6" id="KW-1185">Reference proteome</keyword>
<evidence type="ECO:0000256" key="1">
    <source>
        <dbReference type="ARBA" id="ARBA00001946"/>
    </source>
</evidence>
<dbReference type="GO" id="GO:0008299">
    <property type="term" value="P:isoprenoid biosynthetic process"/>
    <property type="evidence" value="ECO:0007669"/>
    <property type="project" value="UniProtKB-ARBA"/>
</dbReference>
<reference evidence="5" key="1">
    <citation type="journal article" date="2020" name="Stud. Mycol.">
        <title>101 Dothideomycetes genomes: a test case for predicting lifestyles and emergence of pathogens.</title>
        <authorList>
            <person name="Haridas S."/>
            <person name="Albert R."/>
            <person name="Binder M."/>
            <person name="Bloem J."/>
            <person name="Labutti K."/>
            <person name="Salamov A."/>
            <person name="Andreopoulos B."/>
            <person name="Baker S."/>
            <person name="Barry K."/>
            <person name="Bills G."/>
            <person name="Bluhm B."/>
            <person name="Cannon C."/>
            <person name="Castanera R."/>
            <person name="Culley D."/>
            <person name="Daum C."/>
            <person name="Ezra D."/>
            <person name="Gonzalez J."/>
            <person name="Henrissat B."/>
            <person name="Kuo A."/>
            <person name="Liang C."/>
            <person name="Lipzen A."/>
            <person name="Lutzoni F."/>
            <person name="Magnuson J."/>
            <person name="Mondo S."/>
            <person name="Nolan M."/>
            <person name="Ohm R."/>
            <person name="Pangilinan J."/>
            <person name="Park H.-J."/>
            <person name="Ramirez L."/>
            <person name="Alfaro M."/>
            <person name="Sun H."/>
            <person name="Tritt A."/>
            <person name="Yoshinaga Y."/>
            <person name="Zwiers L.-H."/>
            <person name="Turgeon B."/>
            <person name="Goodwin S."/>
            <person name="Spatafora J."/>
            <person name="Crous P."/>
            <person name="Grigoriev I."/>
        </authorList>
    </citation>
    <scope>NUCLEOTIDE SEQUENCE</scope>
    <source>
        <strain evidence="5">CBS 133067</strain>
    </source>
</reference>
<comment type="caution">
    <text evidence="5">The sequence shown here is derived from an EMBL/GenBank/DDBJ whole genome shotgun (WGS) entry which is preliminary data.</text>
</comment>
<dbReference type="Proteomes" id="UP000799772">
    <property type="component" value="Unassembled WGS sequence"/>
</dbReference>
<evidence type="ECO:0000256" key="3">
    <source>
        <dbReference type="ARBA" id="ARBA00022842"/>
    </source>
</evidence>
<dbReference type="EC" id="4.2.3.-" evidence="4"/>
<dbReference type="Pfam" id="PF19086">
    <property type="entry name" value="Terpene_syn_C_2"/>
    <property type="match status" value="1"/>
</dbReference>
<keyword evidence="4" id="KW-0456">Lyase</keyword>
<dbReference type="AlphaFoldDB" id="A0A9P4ING9"/>
<organism evidence="5 6">
    <name type="scientific">Rhizodiscina lignyota</name>
    <dbReference type="NCBI Taxonomy" id="1504668"/>
    <lineage>
        <taxon>Eukaryota</taxon>
        <taxon>Fungi</taxon>
        <taxon>Dikarya</taxon>
        <taxon>Ascomycota</taxon>
        <taxon>Pezizomycotina</taxon>
        <taxon>Dothideomycetes</taxon>
        <taxon>Pleosporomycetidae</taxon>
        <taxon>Aulographales</taxon>
        <taxon>Rhizodiscinaceae</taxon>
        <taxon>Rhizodiscina</taxon>
    </lineage>
</organism>
<evidence type="ECO:0000313" key="6">
    <source>
        <dbReference type="Proteomes" id="UP000799772"/>
    </source>
</evidence>
<dbReference type="EMBL" id="ML978122">
    <property type="protein sequence ID" value="KAF2103158.1"/>
    <property type="molecule type" value="Genomic_DNA"/>
</dbReference>
<dbReference type="InterPro" id="IPR034686">
    <property type="entry name" value="Terpene_cyclase-like_2"/>
</dbReference>
<sequence>MSSVSQVEERGVLEGVLHLGLSGEQHGQYVSDVAINNTPRHTRLDSEFCSIIIHHAEGISLPLASSLTTTASTNDDSSTIMGLHIGQDSTTKKDLYAVFPNLWVSFVPWNPAINPNYKLVKKESNAYMMETLGRTLSQYAKPRAGKFPLYAAIQLPTASAETLRTCADWYGWVFEFDDQFDEDGIFIKDPEKGIRHAEHVLSVFSDDCGLWAGTSPLKEMFASLWMRFKKGMPKDAQELYIKRNTEFIMALIQQMNLTTTPNFKNLQDWFNFRRDSIGVLPGFTFALYVHGLTISRDIIESDHIREMEYMAIEIILLTNDILSYPKEGPDHMYNTTAFLKKSRGLSTQEAFDEIGLLLDERFKKWDSLMATLPSWGEENDRQVQLYLDGVKGHVSSNTNWSFMSQRFFGRDGQAVKETRRIKLTPELQ</sequence>
<dbReference type="GO" id="GO:0046872">
    <property type="term" value="F:metal ion binding"/>
    <property type="evidence" value="ECO:0007669"/>
    <property type="project" value="UniProtKB-KW"/>
</dbReference>
<evidence type="ECO:0000313" key="5">
    <source>
        <dbReference type="EMBL" id="KAF2103158.1"/>
    </source>
</evidence>
<dbReference type="SFLD" id="SFLDG01020">
    <property type="entry name" value="Terpene_Cyclase_Like_2"/>
    <property type="match status" value="1"/>
</dbReference>